<dbReference type="STRING" id="218851.A0A2G5ESF7"/>
<dbReference type="InParanoid" id="A0A2G5ESF7"/>
<dbReference type="EMBL" id="KZ305022">
    <property type="protein sequence ID" value="PIA58683.1"/>
    <property type="molecule type" value="Genomic_DNA"/>
</dbReference>
<name>A0A2G5ESF7_AQUCA</name>
<evidence type="ECO:0000313" key="5">
    <source>
        <dbReference type="Proteomes" id="UP000230069"/>
    </source>
</evidence>
<dbReference type="Gene3D" id="1.20.1280.50">
    <property type="match status" value="1"/>
</dbReference>
<evidence type="ECO:0000313" key="4">
    <source>
        <dbReference type="EMBL" id="PIA58683.1"/>
    </source>
</evidence>
<dbReference type="CDD" id="cd22160">
    <property type="entry name" value="F-box_AtFBL13-like"/>
    <property type="match status" value="1"/>
</dbReference>
<gene>
    <name evidence="4" type="ORF">AQUCO_00500555v1</name>
</gene>
<evidence type="ECO:0000256" key="1">
    <source>
        <dbReference type="SAM" id="MobiDB-lite"/>
    </source>
</evidence>
<keyword evidence="2" id="KW-1133">Transmembrane helix</keyword>
<keyword evidence="5" id="KW-1185">Reference proteome</keyword>
<dbReference type="Proteomes" id="UP000230069">
    <property type="component" value="Unassembled WGS sequence"/>
</dbReference>
<feature type="domain" description="F-box" evidence="3">
    <location>
        <begin position="25"/>
        <end position="61"/>
    </location>
</feature>
<dbReference type="PANTHER" id="PTHR31900">
    <property type="entry name" value="F-BOX/RNI SUPERFAMILY PROTEIN-RELATED"/>
    <property type="match status" value="1"/>
</dbReference>
<dbReference type="InterPro" id="IPR032675">
    <property type="entry name" value="LRR_dom_sf"/>
</dbReference>
<dbReference type="Pfam" id="PF24758">
    <property type="entry name" value="LRR_At5g56370"/>
    <property type="match status" value="1"/>
</dbReference>
<dbReference type="Pfam" id="PF00646">
    <property type="entry name" value="F-box"/>
    <property type="match status" value="1"/>
</dbReference>
<evidence type="ECO:0000259" key="3">
    <source>
        <dbReference type="PROSITE" id="PS50181"/>
    </source>
</evidence>
<dbReference type="SUPFAM" id="SSF81383">
    <property type="entry name" value="F-box domain"/>
    <property type="match status" value="1"/>
</dbReference>
<dbReference type="InterPro" id="IPR001810">
    <property type="entry name" value="F-box_dom"/>
</dbReference>
<dbReference type="InterPro" id="IPR053781">
    <property type="entry name" value="F-box_AtFBL13-like"/>
</dbReference>
<organism evidence="4 5">
    <name type="scientific">Aquilegia coerulea</name>
    <name type="common">Rocky mountain columbine</name>
    <dbReference type="NCBI Taxonomy" id="218851"/>
    <lineage>
        <taxon>Eukaryota</taxon>
        <taxon>Viridiplantae</taxon>
        <taxon>Streptophyta</taxon>
        <taxon>Embryophyta</taxon>
        <taxon>Tracheophyta</taxon>
        <taxon>Spermatophyta</taxon>
        <taxon>Magnoliopsida</taxon>
        <taxon>Ranunculales</taxon>
        <taxon>Ranunculaceae</taxon>
        <taxon>Thalictroideae</taxon>
        <taxon>Aquilegia</taxon>
    </lineage>
</organism>
<keyword evidence="2" id="KW-0812">Transmembrane</keyword>
<keyword evidence="2" id="KW-0472">Membrane</keyword>
<proteinExistence type="predicted"/>
<dbReference type="FunCoup" id="A0A2G5ESF7">
    <property type="interactions" value="4"/>
</dbReference>
<dbReference type="Gene3D" id="3.80.10.10">
    <property type="entry name" value="Ribonuclease Inhibitor"/>
    <property type="match status" value="1"/>
</dbReference>
<dbReference type="InterPro" id="IPR050232">
    <property type="entry name" value="FBL13/AtMIF1-like"/>
</dbReference>
<dbReference type="PANTHER" id="PTHR31900:SF30">
    <property type="entry name" value="SUPERFAMILY PROTEIN, PUTATIVE-RELATED"/>
    <property type="match status" value="1"/>
</dbReference>
<dbReference type="OrthoDB" id="612216at2759"/>
<reference evidence="4 5" key="1">
    <citation type="submission" date="2017-09" db="EMBL/GenBank/DDBJ databases">
        <title>WGS assembly of Aquilegia coerulea Goldsmith.</title>
        <authorList>
            <person name="Hodges S."/>
            <person name="Kramer E."/>
            <person name="Nordborg M."/>
            <person name="Tomkins J."/>
            <person name="Borevitz J."/>
            <person name="Derieg N."/>
            <person name="Yan J."/>
            <person name="Mihaltcheva S."/>
            <person name="Hayes R.D."/>
            <person name="Rokhsar D."/>
        </authorList>
    </citation>
    <scope>NUCLEOTIDE SEQUENCE [LARGE SCALE GENOMIC DNA]</scope>
    <source>
        <strain evidence="5">cv. Goldsmith</strain>
    </source>
</reference>
<feature type="region of interest" description="Disordered" evidence="1">
    <location>
        <begin position="1"/>
        <end position="29"/>
    </location>
</feature>
<dbReference type="SMART" id="SM00256">
    <property type="entry name" value="FBOX"/>
    <property type="match status" value="1"/>
</dbReference>
<feature type="transmembrane region" description="Helical" evidence="2">
    <location>
        <begin position="430"/>
        <end position="452"/>
    </location>
</feature>
<protein>
    <recommendedName>
        <fullName evidence="3">F-box domain-containing protein</fullName>
    </recommendedName>
</protein>
<dbReference type="InterPro" id="IPR055411">
    <property type="entry name" value="LRR_FXL15/At3g58940/PEG3-like"/>
</dbReference>
<dbReference type="InterPro" id="IPR036047">
    <property type="entry name" value="F-box-like_dom_sf"/>
</dbReference>
<dbReference type="SUPFAM" id="SSF52047">
    <property type="entry name" value="RNI-like"/>
    <property type="match status" value="1"/>
</dbReference>
<dbReference type="AlphaFoldDB" id="A0A2G5ESF7"/>
<dbReference type="PROSITE" id="PS50181">
    <property type="entry name" value="FBOX"/>
    <property type="match status" value="1"/>
</dbReference>
<sequence length="503" mass="58535">MEFQCTQMSTRKKLKSGDQQDASNGDRISDLPDNLLHQILASLDMKCVVQTSVLSTRWRNLWMSLPTLNFDLDTFLESTKGTAKDKDRFMEFVDQVFIHQDITNVQKFHLFYNEKRELLHKRVYSWICAAVRRNVQELFIDFPTANSFKLPFRLFTCQSLKVLKLEFGSSYVCLRLPEFISLPVLKTVHLKSVRFSDESRTSKFFSSCVVLESLAIIYCDFSFYLLENLIISCPKLKHLVIENDIDREDWYGKGYCKVKIFAPYLESLRCRDHLGRDYVIENSSSLVKVEIYMEKEKTEDLDCGELSDTTKEYGARVISVLSAVRNVRELTLSPWLLEVIFNPPVAQLESVSLQFLNLRHLKLKTWLCNESIHAITYLLNISLNVETLIVEVKKRDICIYDGYKDHFWTTGVSEYKDRGLPLHCMNHLKFFGIKGILGYGCINVMIFLEILLKKALVLEKMVVFTAKDPNKDKRLMKFREKLQQISPVSSNVGFFFESSDPQY</sequence>
<accession>A0A2G5ESF7</accession>
<evidence type="ECO:0000256" key="2">
    <source>
        <dbReference type="SAM" id="Phobius"/>
    </source>
</evidence>